<evidence type="ECO:0000313" key="2">
    <source>
        <dbReference type="EMBL" id="ROZ88300.1"/>
    </source>
</evidence>
<proteinExistence type="predicted"/>
<reference evidence="2 3" key="1">
    <citation type="submission" date="2018-11" db="EMBL/GenBank/DDBJ databases">
        <authorList>
            <person name="Jang G.I."/>
            <person name="Hwang C.Y."/>
        </authorList>
    </citation>
    <scope>NUCLEOTIDE SEQUENCE [LARGE SCALE GENOMIC DNA]</scope>
    <source>
        <strain evidence="2 3">SSM26</strain>
    </source>
</reference>
<keyword evidence="3" id="KW-1185">Reference proteome</keyword>
<protein>
    <submittedName>
        <fullName evidence="2">Uncharacterized protein</fullName>
    </submittedName>
</protein>
<dbReference type="EMBL" id="RKKU01000001">
    <property type="protein sequence ID" value="ROZ88300.1"/>
    <property type="molecule type" value="Genomic_DNA"/>
</dbReference>
<dbReference type="Proteomes" id="UP000275199">
    <property type="component" value="Unassembled WGS sequence"/>
</dbReference>
<sequence length="173" mass="19042">MASCAYCKKTILLGGVHQEGFRFCNKDCLAQGQVVMLAASMPEADRVRAAQTLFRGPCPQCDKRGGIDLYKSHYVMSFVLFTRHGSHTLLCCRTCALKKQGSDFGLSLLAGWWGIPFGLIFTPLALLRNGYAMLFPPNRVEPSAAFQQEVVLRLAASEAERRLTAQDNPIAKA</sequence>
<dbReference type="RefSeq" id="WP_123887734.1">
    <property type="nucleotide sequence ID" value="NZ_RKKU01000001.1"/>
</dbReference>
<keyword evidence="1" id="KW-1133">Transmembrane helix</keyword>
<organism evidence="2 3">
    <name type="scientific">Pseudomonas neustonica</name>
    <dbReference type="NCBI Taxonomy" id="2487346"/>
    <lineage>
        <taxon>Bacteria</taxon>
        <taxon>Pseudomonadati</taxon>
        <taxon>Pseudomonadota</taxon>
        <taxon>Gammaproteobacteria</taxon>
        <taxon>Pseudomonadales</taxon>
        <taxon>Pseudomonadaceae</taxon>
        <taxon>Pseudomonas</taxon>
    </lineage>
</organism>
<evidence type="ECO:0000313" key="3">
    <source>
        <dbReference type="Proteomes" id="UP000275199"/>
    </source>
</evidence>
<evidence type="ECO:0000256" key="1">
    <source>
        <dbReference type="SAM" id="Phobius"/>
    </source>
</evidence>
<accession>A0ABX9XMP2</accession>
<name>A0ABX9XMP2_9PSED</name>
<keyword evidence="1" id="KW-0812">Transmembrane</keyword>
<feature type="transmembrane region" description="Helical" evidence="1">
    <location>
        <begin position="104"/>
        <end position="127"/>
    </location>
</feature>
<comment type="caution">
    <text evidence="2">The sequence shown here is derived from an EMBL/GenBank/DDBJ whole genome shotgun (WGS) entry which is preliminary data.</text>
</comment>
<gene>
    <name evidence="2" type="ORF">EF096_00985</name>
</gene>
<keyword evidence="1" id="KW-0472">Membrane</keyword>